<name>A0AAE1CTK5_9GAST</name>
<evidence type="ECO:0000313" key="2">
    <source>
        <dbReference type="Proteomes" id="UP001283361"/>
    </source>
</evidence>
<sequence>MSGLSRYRNRGLPNKQLPGLSALPFAISLFLEEPLFGKRPFYHGEISPLSVLLDSRLWYDRRLWIT</sequence>
<dbReference type="AlphaFoldDB" id="A0AAE1CTK5"/>
<accession>A0AAE1CTK5</accession>
<comment type="caution">
    <text evidence="1">The sequence shown here is derived from an EMBL/GenBank/DDBJ whole genome shotgun (WGS) entry which is preliminary data.</text>
</comment>
<evidence type="ECO:0000313" key="1">
    <source>
        <dbReference type="EMBL" id="KAK3733801.1"/>
    </source>
</evidence>
<gene>
    <name evidence="1" type="ORF">RRG08_005338</name>
</gene>
<keyword evidence="2" id="KW-1185">Reference proteome</keyword>
<reference evidence="1" key="1">
    <citation type="journal article" date="2023" name="G3 (Bethesda)">
        <title>A reference genome for the long-term kleptoplast-retaining sea slug Elysia crispata morphotype clarki.</title>
        <authorList>
            <person name="Eastman K.E."/>
            <person name="Pendleton A.L."/>
            <person name="Shaikh M.A."/>
            <person name="Suttiyut T."/>
            <person name="Ogas R."/>
            <person name="Tomko P."/>
            <person name="Gavelis G."/>
            <person name="Widhalm J.R."/>
            <person name="Wisecaver J.H."/>
        </authorList>
    </citation>
    <scope>NUCLEOTIDE SEQUENCE</scope>
    <source>
        <strain evidence="1">ECLA1</strain>
    </source>
</reference>
<proteinExistence type="predicted"/>
<dbReference type="EMBL" id="JAWDGP010006880">
    <property type="protein sequence ID" value="KAK3733801.1"/>
    <property type="molecule type" value="Genomic_DNA"/>
</dbReference>
<organism evidence="1 2">
    <name type="scientific">Elysia crispata</name>
    <name type="common">lettuce slug</name>
    <dbReference type="NCBI Taxonomy" id="231223"/>
    <lineage>
        <taxon>Eukaryota</taxon>
        <taxon>Metazoa</taxon>
        <taxon>Spiralia</taxon>
        <taxon>Lophotrochozoa</taxon>
        <taxon>Mollusca</taxon>
        <taxon>Gastropoda</taxon>
        <taxon>Heterobranchia</taxon>
        <taxon>Euthyneura</taxon>
        <taxon>Panpulmonata</taxon>
        <taxon>Sacoglossa</taxon>
        <taxon>Placobranchoidea</taxon>
        <taxon>Plakobranchidae</taxon>
        <taxon>Elysia</taxon>
    </lineage>
</organism>
<dbReference type="Proteomes" id="UP001283361">
    <property type="component" value="Unassembled WGS sequence"/>
</dbReference>
<protein>
    <submittedName>
        <fullName evidence="1">Uncharacterized protein</fullName>
    </submittedName>
</protein>